<dbReference type="GO" id="GO:0005886">
    <property type="term" value="C:plasma membrane"/>
    <property type="evidence" value="ECO:0007669"/>
    <property type="project" value="UniProtKB-SubCell"/>
</dbReference>
<dbReference type="PANTHER" id="PTHR30462">
    <property type="entry name" value="INTERMEMBRANE TRANSPORT PROTEIN PQIB-RELATED"/>
    <property type="match status" value="1"/>
</dbReference>
<dbReference type="PANTHER" id="PTHR30462:SF0">
    <property type="entry name" value="INTERMEMBRANE TRANSPORT PROTEIN YEBT"/>
    <property type="match status" value="1"/>
</dbReference>
<feature type="domain" description="Mce/MlaD" evidence="8">
    <location>
        <begin position="44"/>
        <end position="134"/>
    </location>
</feature>
<evidence type="ECO:0000313" key="9">
    <source>
        <dbReference type="EMBL" id="STO64871.1"/>
    </source>
</evidence>
<sequence>MSEKLEVQPAKIRQPRRISPFWLLPIAAFAIGCLLFFQILQERGQMITIRFNEGDGITAGKTAIRYQGLQIGMVKKVYFVDNLKSVEVEAEINPEARSVLKEGTQFWVVKPTASLAGVSGLDTLVSGNYITLKPSDDPNAKSEDEFTAQDEPPVAIATDGALLIKLVSDDLGSLTTGSQVYFRKAPVGQVADYRFSTDRKKVEIDILINKKDVGLVKKNSRFWNISGVNVKAGISGVDLSMDSLASVVMGGVAFDSPDNDEPAEQGQSYALYTDYKSAKRGVNIQILVPMDEGLKLQETGIFHKNVQVGVLTDLDIPVENDSIFEQLQPEQKKGMLKGVLLIDPNYVHLFKTDTKILLREPKFSLNKEQISKIGELFRGDYFDVLSGSGEAKTQFTVEKEEDFLLHLPNMLALAFQASESYGVDEGQGIYYNDVQIGEILKRKLTLNNVEFQGVIYPPYRHLVGQNSKFVAISNLDVNIGLDGLRIKAGSPSDWVKGGVRLISDKPTGEAKSEYPLYKDTDHAKLGVASSEKRATLTLSAKELSGISQGSVVLYRNFQVGEVLKVSPTQKQFEVDLFIEPAYRHLISDKSRYWVEPAVSADVSLKGVNIQATPIMRTLKGAISFDNQAGSGSKTLFASKDKALSGNTYLTLIAKDASKLSEGMDIKYMGLTVGKVEKLELQNVKKQIKATAYIEGQYHPLLAKAGSKFNVISPEISTSGVKNIDAALQNYISVEAGSGKTETQFTLEDTDTLKTTYDSGFPVIVETSDAQGIQVEAPVLYRGMQVGIVKKMSLSELGDRVFIHLAIENKYQHLVRNNTEFWAASGYTMDISLQGVSMNSGTMSQLLNGGIAFSTPSSRVVQPQAKPNRHFLLQRKIPQEAQSGIKELRNRKIYY</sequence>
<keyword evidence="2" id="KW-1003">Cell membrane</keyword>
<keyword evidence="3" id="KW-0997">Cell inner membrane</keyword>
<protein>
    <submittedName>
        <fullName evidence="9">Paraquat-inducible protein B</fullName>
    </submittedName>
</protein>
<evidence type="ECO:0000256" key="2">
    <source>
        <dbReference type="ARBA" id="ARBA00022475"/>
    </source>
</evidence>
<dbReference type="InterPro" id="IPR051800">
    <property type="entry name" value="PqiA-PqiB_transport"/>
</dbReference>
<reference evidence="9 10" key="1">
    <citation type="submission" date="2018-06" db="EMBL/GenBank/DDBJ databases">
        <authorList>
            <consortium name="Pathogen Informatics"/>
            <person name="Doyle S."/>
        </authorList>
    </citation>
    <scope>NUCLEOTIDE SEQUENCE [LARGE SCALE GENOMIC DNA]</scope>
    <source>
        <strain evidence="9 10">NCTC10794</strain>
    </source>
</reference>
<keyword evidence="5 7" id="KW-1133">Transmembrane helix</keyword>
<evidence type="ECO:0000313" key="10">
    <source>
        <dbReference type="Proteomes" id="UP000254867"/>
    </source>
</evidence>
<feature type="domain" description="Mce/MlaD" evidence="8">
    <location>
        <begin position="647"/>
        <end position="735"/>
    </location>
</feature>
<evidence type="ECO:0000256" key="7">
    <source>
        <dbReference type="SAM" id="Phobius"/>
    </source>
</evidence>
<keyword evidence="4 7" id="KW-0812">Transmembrane</keyword>
<dbReference type="Proteomes" id="UP000254867">
    <property type="component" value="Unassembled WGS sequence"/>
</dbReference>
<feature type="transmembrane region" description="Helical" evidence="7">
    <location>
        <begin position="21"/>
        <end position="40"/>
    </location>
</feature>
<dbReference type="PROSITE" id="PS51257">
    <property type="entry name" value="PROKAR_LIPOPROTEIN"/>
    <property type="match status" value="1"/>
</dbReference>
<comment type="subcellular location">
    <subcellularLocation>
        <location evidence="1">Cell inner membrane</location>
    </subcellularLocation>
</comment>
<feature type="domain" description="Mce/MlaD" evidence="8">
    <location>
        <begin position="164"/>
        <end position="239"/>
    </location>
</feature>
<keyword evidence="6 7" id="KW-0472">Membrane</keyword>
<evidence type="ECO:0000256" key="5">
    <source>
        <dbReference type="ARBA" id="ARBA00022989"/>
    </source>
</evidence>
<evidence type="ECO:0000256" key="3">
    <source>
        <dbReference type="ARBA" id="ARBA00022519"/>
    </source>
</evidence>
<accession>A0A377I3E7</accession>
<dbReference type="EMBL" id="UGHH01000002">
    <property type="protein sequence ID" value="STO64871.1"/>
    <property type="molecule type" value="Genomic_DNA"/>
</dbReference>
<feature type="domain" description="Mce/MlaD" evidence="8">
    <location>
        <begin position="761"/>
        <end position="819"/>
    </location>
</feature>
<gene>
    <name evidence="9" type="ORF">NCTC10794_01951</name>
</gene>
<organism evidence="9 10">
    <name type="scientific">Haemophilus parahaemolyticus</name>
    <dbReference type="NCBI Taxonomy" id="735"/>
    <lineage>
        <taxon>Bacteria</taxon>
        <taxon>Pseudomonadati</taxon>
        <taxon>Pseudomonadota</taxon>
        <taxon>Gammaproteobacteria</taxon>
        <taxon>Pasteurellales</taxon>
        <taxon>Pasteurellaceae</taxon>
        <taxon>Haemophilus</taxon>
    </lineage>
</organism>
<dbReference type="AlphaFoldDB" id="A0A377I3E7"/>
<name>A0A377I3E7_HAEPH</name>
<evidence type="ECO:0000259" key="8">
    <source>
        <dbReference type="Pfam" id="PF02470"/>
    </source>
</evidence>
<evidence type="ECO:0000256" key="1">
    <source>
        <dbReference type="ARBA" id="ARBA00004533"/>
    </source>
</evidence>
<evidence type="ECO:0000256" key="4">
    <source>
        <dbReference type="ARBA" id="ARBA00022692"/>
    </source>
</evidence>
<evidence type="ECO:0000256" key="6">
    <source>
        <dbReference type="ARBA" id="ARBA00023136"/>
    </source>
</evidence>
<dbReference type="Pfam" id="PF02470">
    <property type="entry name" value="MlaD"/>
    <property type="match status" value="5"/>
</dbReference>
<dbReference type="InterPro" id="IPR003399">
    <property type="entry name" value="Mce/MlaD"/>
</dbReference>
<proteinExistence type="predicted"/>
<feature type="domain" description="Mce/MlaD" evidence="8">
    <location>
        <begin position="535"/>
        <end position="591"/>
    </location>
</feature>